<keyword evidence="2" id="KW-1185">Reference proteome</keyword>
<dbReference type="Proteomes" id="UP000293995">
    <property type="component" value="Chromosome"/>
</dbReference>
<dbReference type="KEGG" id="mprt:ET475_04135"/>
<dbReference type="RefSeq" id="WP_129386284.1">
    <property type="nucleotide sequence ID" value="NZ_CP035494.1"/>
</dbReference>
<dbReference type="OrthoDB" id="5075198at2"/>
<sequence length="191" mass="20993">MTTMGERLHPRGLFGRIDGVEIPFLGTGRAGSFDVPVDWVTAKTADLPGRYRTSSLDGSAPLDSSARRVPRSDVSDLRQWDWFVLFEGEWFRVLNERGGKFLISTHWYSRAVADPRWSGDHHSGWDQWVDAEDAQIQAVSYPAGAKPAAPPRVRPGDMTFVRIGEACTRAASSVFWMGTGSSCSAVSGIGF</sequence>
<accession>A0A4P6ECB4</accession>
<organism evidence="1 2">
    <name type="scientific">Microbacterium protaetiae</name>
    <dbReference type="NCBI Taxonomy" id="2509458"/>
    <lineage>
        <taxon>Bacteria</taxon>
        <taxon>Bacillati</taxon>
        <taxon>Actinomycetota</taxon>
        <taxon>Actinomycetes</taxon>
        <taxon>Micrococcales</taxon>
        <taxon>Microbacteriaceae</taxon>
        <taxon>Microbacterium</taxon>
    </lineage>
</organism>
<evidence type="ECO:0000313" key="1">
    <source>
        <dbReference type="EMBL" id="QAY59256.1"/>
    </source>
</evidence>
<reference evidence="1 2" key="1">
    <citation type="submission" date="2019-01" db="EMBL/GenBank/DDBJ databases">
        <title>Genome sequencing of strain DFW100M-13.</title>
        <authorList>
            <person name="Heo J."/>
            <person name="Kim S.-J."/>
            <person name="Kim J.-S."/>
            <person name="Hong S.-B."/>
            <person name="Kwon S.-W."/>
        </authorList>
    </citation>
    <scope>NUCLEOTIDE SEQUENCE [LARGE SCALE GENOMIC DNA]</scope>
    <source>
        <strain evidence="1 2">DFW100M-13</strain>
    </source>
</reference>
<protein>
    <submittedName>
        <fullName evidence="1">Uncharacterized protein</fullName>
    </submittedName>
</protein>
<proteinExistence type="predicted"/>
<dbReference type="AlphaFoldDB" id="A0A4P6ECB4"/>
<dbReference type="EMBL" id="CP035494">
    <property type="protein sequence ID" value="QAY59256.1"/>
    <property type="molecule type" value="Genomic_DNA"/>
</dbReference>
<evidence type="ECO:0000313" key="2">
    <source>
        <dbReference type="Proteomes" id="UP000293995"/>
    </source>
</evidence>
<name>A0A4P6ECB4_9MICO</name>
<gene>
    <name evidence="1" type="ORF">ET475_04135</name>
</gene>